<evidence type="ECO:0000313" key="13">
    <source>
        <dbReference type="Proteomes" id="UP000298616"/>
    </source>
</evidence>
<evidence type="ECO:0000313" key="12">
    <source>
        <dbReference type="EMBL" id="QCK15861.1"/>
    </source>
</evidence>
<keyword evidence="3" id="KW-0285">Flavoprotein</keyword>
<evidence type="ECO:0000256" key="9">
    <source>
        <dbReference type="SAM" id="Phobius"/>
    </source>
</evidence>
<evidence type="ECO:0000256" key="7">
    <source>
        <dbReference type="ARBA" id="ARBA00023027"/>
    </source>
</evidence>
<accession>A0A4D7JJT4</accession>
<dbReference type="InterPro" id="IPR054585">
    <property type="entry name" value="NDH2-like_C"/>
</dbReference>
<evidence type="ECO:0000256" key="5">
    <source>
        <dbReference type="ARBA" id="ARBA00022946"/>
    </source>
</evidence>
<evidence type="ECO:0000256" key="2">
    <source>
        <dbReference type="ARBA" id="ARBA00012637"/>
    </source>
</evidence>
<feature type="domain" description="FAD/NAD(P)-binding" evidence="10">
    <location>
        <begin position="25"/>
        <end position="347"/>
    </location>
</feature>
<evidence type="ECO:0000256" key="4">
    <source>
        <dbReference type="ARBA" id="ARBA00022827"/>
    </source>
</evidence>
<comment type="catalytic activity">
    <reaction evidence="8">
        <text>a quinone + NADH + H(+) = a quinol + NAD(+)</text>
        <dbReference type="Rhea" id="RHEA:46160"/>
        <dbReference type="ChEBI" id="CHEBI:15378"/>
        <dbReference type="ChEBI" id="CHEBI:24646"/>
        <dbReference type="ChEBI" id="CHEBI:57540"/>
        <dbReference type="ChEBI" id="CHEBI:57945"/>
        <dbReference type="ChEBI" id="CHEBI:132124"/>
        <dbReference type="EC" id="1.6.5.9"/>
    </reaction>
</comment>
<keyword evidence="13" id="KW-1185">Reference proteome</keyword>
<feature type="domain" description="External alternative NADH-ubiquinone oxidoreductase-like C-terminal" evidence="11">
    <location>
        <begin position="371"/>
        <end position="427"/>
    </location>
</feature>
<dbReference type="PRINTS" id="PR00411">
    <property type="entry name" value="PNDRDTASEI"/>
</dbReference>
<keyword evidence="6" id="KW-0560">Oxidoreductase</keyword>
<evidence type="ECO:0000256" key="6">
    <source>
        <dbReference type="ARBA" id="ARBA00023002"/>
    </source>
</evidence>
<dbReference type="PRINTS" id="PR00368">
    <property type="entry name" value="FADPNR"/>
</dbReference>
<dbReference type="PANTHER" id="PTHR43706:SF47">
    <property type="entry name" value="EXTERNAL NADH-UBIQUINONE OXIDOREDUCTASE 1, MITOCHONDRIAL-RELATED"/>
    <property type="match status" value="1"/>
</dbReference>
<feature type="transmembrane region" description="Helical" evidence="9">
    <location>
        <begin position="395"/>
        <end position="412"/>
    </location>
</feature>
<dbReference type="InterPro" id="IPR036188">
    <property type="entry name" value="FAD/NAD-bd_sf"/>
</dbReference>
<name>A0A4D7JJT4_9BACT</name>
<comment type="similarity">
    <text evidence="1">Belongs to the NADH dehydrogenase family.</text>
</comment>
<dbReference type="Gene3D" id="3.50.50.100">
    <property type="match status" value="1"/>
</dbReference>
<dbReference type="SUPFAM" id="SSF51905">
    <property type="entry name" value="FAD/NAD(P)-binding domain"/>
    <property type="match status" value="2"/>
</dbReference>
<dbReference type="AlphaFoldDB" id="A0A4D7JJT4"/>
<dbReference type="OrthoDB" id="9781621at2"/>
<gene>
    <name evidence="12" type="ORF">DCC35_14455</name>
</gene>
<evidence type="ECO:0000256" key="8">
    <source>
        <dbReference type="ARBA" id="ARBA00047599"/>
    </source>
</evidence>
<dbReference type="Pfam" id="PF07992">
    <property type="entry name" value="Pyr_redox_2"/>
    <property type="match status" value="1"/>
</dbReference>
<evidence type="ECO:0000259" key="11">
    <source>
        <dbReference type="Pfam" id="PF22366"/>
    </source>
</evidence>
<dbReference type="GO" id="GO:0050136">
    <property type="term" value="F:NADH dehydrogenase (quinone) (non-electrogenic) activity"/>
    <property type="evidence" value="ECO:0007669"/>
    <property type="project" value="UniProtKB-EC"/>
</dbReference>
<evidence type="ECO:0000256" key="1">
    <source>
        <dbReference type="ARBA" id="ARBA00005272"/>
    </source>
</evidence>
<evidence type="ECO:0000256" key="3">
    <source>
        <dbReference type="ARBA" id="ARBA00022630"/>
    </source>
</evidence>
<proteinExistence type="inferred from homology"/>
<keyword evidence="9" id="KW-1133">Transmembrane helix</keyword>
<dbReference type="InterPro" id="IPR023753">
    <property type="entry name" value="FAD/NAD-binding_dom"/>
</dbReference>
<organism evidence="12 13">
    <name type="scientific">Mangrovivirga cuniculi</name>
    <dbReference type="NCBI Taxonomy" id="2715131"/>
    <lineage>
        <taxon>Bacteria</taxon>
        <taxon>Pseudomonadati</taxon>
        <taxon>Bacteroidota</taxon>
        <taxon>Cytophagia</taxon>
        <taxon>Cytophagales</taxon>
        <taxon>Mangrovivirgaceae</taxon>
        <taxon>Mangrovivirga</taxon>
    </lineage>
</organism>
<dbReference type="InterPro" id="IPR045024">
    <property type="entry name" value="NDH-2"/>
</dbReference>
<keyword evidence="7" id="KW-0520">NAD</keyword>
<dbReference type="EMBL" id="CP028923">
    <property type="protein sequence ID" value="QCK15861.1"/>
    <property type="molecule type" value="Genomic_DNA"/>
</dbReference>
<dbReference type="EC" id="1.6.5.9" evidence="2"/>
<keyword evidence="4" id="KW-0274">FAD</keyword>
<dbReference type="Pfam" id="PF22366">
    <property type="entry name" value="NDH2_C"/>
    <property type="match status" value="1"/>
</dbReference>
<sequence>MNQSNREKDHFEKNSLSVPSTHKKRIVVIGGGFAGINFVDKINSKEYQIVLFDRYNYHTFQPLLYQVATAGLEPDSVCGPLRKICKTKKDLYFRMLKVQKVDTKERRVYTLLGSIKYDYLVVATGAKTNYFGNENIEKHAFPLKQVVHALELRSQLFQLFEKAELRRGTDEVDKLLTFVVVGGGPTGVEMAGALAEMKNHVLPHDYPEIDFRRMKVYLLEGLERLLPAMTESSSESSKKYLETLGVDVRLETFMKDYDGKKAVLDNGEEIYADTVIWAAGVMPNIIEGIEADQFKGRFHVDEFNRVYTSEGQSTYDNIYALGDVAYQVTEQFPKGLPGVAPVAIQQGEYLGKTFNRLAKNKKISPFNYLDKGTMATVGRNKAVADLPLDIKLSGFMGWITWMFVHLMYLIGFRNKMVVFVNWMWSYLNYDRGIRLIIRPAQKNWEETDELIEKSLQ</sequence>
<keyword evidence="9" id="KW-0472">Membrane</keyword>
<keyword evidence="5" id="KW-0809">Transit peptide</keyword>
<keyword evidence="9" id="KW-0812">Transmembrane</keyword>
<dbReference type="Proteomes" id="UP000298616">
    <property type="component" value="Chromosome"/>
</dbReference>
<dbReference type="RefSeq" id="WP_137091459.1">
    <property type="nucleotide sequence ID" value="NZ_CP028923.1"/>
</dbReference>
<dbReference type="KEGG" id="fpf:DCC35_14455"/>
<evidence type="ECO:0000259" key="10">
    <source>
        <dbReference type="Pfam" id="PF07992"/>
    </source>
</evidence>
<reference evidence="12 13" key="1">
    <citation type="submission" date="2018-04" db="EMBL/GenBank/DDBJ databases">
        <title>Complete genome uncultured novel isolate.</title>
        <authorList>
            <person name="Merlino G."/>
        </authorList>
    </citation>
    <scope>NUCLEOTIDE SEQUENCE [LARGE SCALE GENOMIC DNA]</scope>
    <source>
        <strain evidence="13">R1DC9</strain>
    </source>
</reference>
<protein>
    <recommendedName>
        <fullName evidence="2">NADH:ubiquinone reductase (non-electrogenic)</fullName>
        <ecNumber evidence="2">1.6.5.9</ecNumber>
    </recommendedName>
</protein>
<dbReference type="PANTHER" id="PTHR43706">
    <property type="entry name" value="NADH DEHYDROGENASE"/>
    <property type="match status" value="1"/>
</dbReference>